<keyword evidence="2" id="KW-0067">ATP-binding</keyword>
<dbReference type="InterPro" id="IPR041664">
    <property type="entry name" value="AAA_16"/>
</dbReference>
<keyword evidence="3" id="KW-1185">Reference proteome</keyword>
<gene>
    <name evidence="2" type="ORF">AB2L27_19475</name>
</gene>
<feature type="domain" description="Orc1-like AAA ATPase" evidence="1">
    <location>
        <begin position="2"/>
        <end position="144"/>
    </location>
</feature>
<dbReference type="RefSeq" id="WP_370443150.1">
    <property type="nucleotide sequence ID" value="NZ_JBGFTU010000034.1"/>
</dbReference>
<protein>
    <submittedName>
        <fullName evidence="2">ATP-binding protein</fullName>
    </submittedName>
</protein>
<proteinExistence type="predicted"/>
<dbReference type="Pfam" id="PF13191">
    <property type="entry name" value="AAA_16"/>
    <property type="match status" value="1"/>
</dbReference>
<evidence type="ECO:0000313" key="2">
    <source>
        <dbReference type="EMBL" id="MEZ0166941.1"/>
    </source>
</evidence>
<dbReference type="GO" id="GO:0005524">
    <property type="term" value="F:ATP binding"/>
    <property type="evidence" value="ECO:0007669"/>
    <property type="project" value="UniProtKB-KW"/>
</dbReference>
<dbReference type="EMBL" id="JBGFTU010000034">
    <property type="protein sequence ID" value="MEZ0166941.1"/>
    <property type="molecule type" value="Genomic_DNA"/>
</dbReference>
<evidence type="ECO:0000259" key="1">
    <source>
        <dbReference type="Pfam" id="PF13191"/>
    </source>
</evidence>
<reference evidence="2 3" key="1">
    <citation type="submission" date="2024-07" db="EMBL/GenBank/DDBJ databases">
        <authorList>
            <person name="Thanompreechachai J."/>
            <person name="Duangmal K."/>
        </authorList>
    </citation>
    <scope>NUCLEOTIDE SEQUENCE [LARGE SCALE GENOMIC DNA]</scope>
    <source>
        <strain evidence="2 3">LSe6-4</strain>
    </source>
</reference>
<organism evidence="2 3">
    <name type="scientific">Kineococcus halophytocola</name>
    <dbReference type="NCBI Taxonomy" id="3234027"/>
    <lineage>
        <taxon>Bacteria</taxon>
        <taxon>Bacillati</taxon>
        <taxon>Actinomycetota</taxon>
        <taxon>Actinomycetes</taxon>
        <taxon>Kineosporiales</taxon>
        <taxon>Kineosporiaceae</taxon>
        <taxon>Kineococcus</taxon>
    </lineage>
</organism>
<dbReference type="Gene3D" id="3.40.50.300">
    <property type="entry name" value="P-loop containing nucleotide triphosphate hydrolases"/>
    <property type="match status" value="1"/>
</dbReference>
<keyword evidence="2" id="KW-0547">Nucleotide-binding</keyword>
<sequence>MGRDAVLEDFRIALEDGPGAPGRLSLVTGARGVGKTVVLAELTEIARTTGWVTIDETATPGLLERVRLSAVRALETLDHAPRTRRAVTGFTVGRPGGAQFAPPPAPRSPGLREALEAPLAPLEERGSGLLVTIDEVHRKEIGNLLNDDVLAFLRRADRQTLADVPLDDVRVALSTTIAGSEVDITEEALDVATAATGGYPFMVQLVGYHVWRRADDGVIGAEAAAAGVAAAQVRLGSTVHEANLASLSAVDRTYLVAMAQDDGPSRTSAVAARTSRDVQYQNVYRDRLITAGIIKPAGHGLVDVAVPYLREYLRDHAARYEVQGRLTEE</sequence>
<comment type="caution">
    <text evidence="2">The sequence shown here is derived from an EMBL/GenBank/DDBJ whole genome shotgun (WGS) entry which is preliminary data.</text>
</comment>
<dbReference type="InterPro" id="IPR027417">
    <property type="entry name" value="P-loop_NTPase"/>
</dbReference>
<dbReference type="SUPFAM" id="SSF52540">
    <property type="entry name" value="P-loop containing nucleoside triphosphate hydrolases"/>
    <property type="match status" value="1"/>
</dbReference>
<accession>A0ABV4H959</accession>
<evidence type="ECO:0000313" key="3">
    <source>
        <dbReference type="Proteomes" id="UP001565927"/>
    </source>
</evidence>
<name>A0ABV4H959_9ACTN</name>
<dbReference type="Proteomes" id="UP001565927">
    <property type="component" value="Unassembled WGS sequence"/>
</dbReference>